<dbReference type="Gene3D" id="3.40.50.1240">
    <property type="entry name" value="Phosphoglycerate mutase-like"/>
    <property type="match status" value="1"/>
</dbReference>
<dbReference type="SUPFAM" id="SSF53254">
    <property type="entry name" value="Phosphoglycerate mutase-like"/>
    <property type="match status" value="1"/>
</dbReference>
<dbReference type="RefSeq" id="WP_272138343.1">
    <property type="nucleotide sequence ID" value="NZ_JAQLOI010000003.1"/>
</dbReference>
<dbReference type="InterPro" id="IPR013078">
    <property type="entry name" value="His_Pase_superF_clade-1"/>
</dbReference>
<dbReference type="PANTHER" id="PTHR48100">
    <property type="entry name" value="BROAD-SPECIFICITY PHOSPHATASE YOR283W-RELATED"/>
    <property type="match status" value="1"/>
</dbReference>
<gene>
    <name evidence="1" type="ORF">PGX00_15795</name>
</gene>
<comment type="caution">
    <text evidence="1">The sequence shown here is derived from an EMBL/GenBank/DDBJ whole genome shotgun (WGS) entry which is preliminary data.</text>
</comment>
<dbReference type="Pfam" id="PF00300">
    <property type="entry name" value="His_Phos_1"/>
    <property type="match status" value="1"/>
</dbReference>
<protein>
    <submittedName>
        <fullName evidence="1">Phosphoglycerate mutase family protein</fullName>
    </submittedName>
</protein>
<organism evidence="1 2">
    <name type="scientific">Vibrio algarum</name>
    <dbReference type="NCBI Taxonomy" id="3020714"/>
    <lineage>
        <taxon>Bacteria</taxon>
        <taxon>Pseudomonadati</taxon>
        <taxon>Pseudomonadota</taxon>
        <taxon>Gammaproteobacteria</taxon>
        <taxon>Vibrionales</taxon>
        <taxon>Vibrionaceae</taxon>
        <taxon>Vibrio</taxon>
    </lineage>
</organism>
<dbReference type="EMBL" id="JAQLOI010000003">
    <property type="protein sequence ID" value="MDB1125020.1"/>
    <property type="molecule type" value="Genomic_DNA"/>
</dbReference>
<keyword evidence="2" id="KW-1185">Reference proteome</keyword>
<dbReference type="InterPro" id="IPR050275">
    <property type="entry name" value="PGM_Phosphatase"/>
</dbReference>
<evidence type="ECO:0000313" key="1">
    <source>
        <dbReference type="EMBL" id="MDB1125020.1"/>
    </source>
</evidence>
<dbReference type="PANTHER" id="PTHR48100:SF59">
    <property type="entry name" value="ADENOSYLCOBALAMIN_ALPHA-RIBAZOLE PHOSPHATASE"/>
    <property type="match status" value="1"/>
</dbReference>
<reference evidence="1 2" key="1">
    <citation type="submission" date="2023-01" db="EMBL/GenBank/DDBJ databases">
        <title>Vibrio sp. KJ40-1 sp.nov, isolated from marine algae.</title>
        <authorList>
            <person name="Butt M."/>
            <person name="Kim J.M.J."/>
            <person name="Jeon C.O.C."/>
        </authorList>
    </citation>
    <scope>NUCLEOTIDE SEQUENCE [LARGE SCALE GENOMIC DNA]</scope>
    <source>
        <strain evidence="1 2">KJ40-1</strain>
    </source>
</reference>
<name>A0ABT4YU81_9VIBR</name>
<dbReference type="InterPro" id="IPR029033">
    <property type="entry name" value="His_PPase_superfam"/>
</dbReference>
<accession>A0ABT4YU81</accession>
<sequence>MEIVFVRHGVPDYRLSDERKMTQLEKDYAPITRECIPFIKSQSQLPAFSGADIIISSPYTRALQTAEIINRKHRLELFVEHDLREWVADLSGGFIELAERDRRWKEYRDALKSGKSINNTAYETADSLQSRVISVLERYRDFKKVVIVAHFNVLESLLGYQERGIGCGEYRIFNVEEFT</sequence>
<evidence type="ECO:0000313" key="2">
    <source>
        <dbReference type="Proteomes" id="UP001210678"/>
    </source>
</evidence>
<dbReference type="Proteomes" id="UP001210678">
    <property type="component" value="Unassembled WGS sequence"/>
</dbReference>
<proteinExistence type="predicted"/>